<accession>A0ABQ7TUD6</accession>
<keyword evidence="1" id="KW-0175">Coiled coil</keyword>
<feature type="coiled-coil region" evidence="1">
    <location>
        <begin position="29"/>
        <end position="56"/>
    </location>
</feature>
<evidence type="ECO:0000256" key="1">
    <source>
        <dbReference type="SAM" id="Coils"/>
    </source>
</evidence>
<feature type="region of interest" description="Disordered" evidence="2">
    <location>
        <begin position="78"/>
        <end position="108"/>
    </location>
</feature>
<comment type="caution">
    <text evidence="3">The sequence shown here is derived from an EMBL/GenBank/DDBJ whole genome shotgun (WGS) entry which is preliminary data.</text>
</comment>
<evidence type="ECO:0000313" key="3">
    <source>
        <dbReference type="EMBL" id="KAH0738339.1"/>
    </source>
</evidence>
<evidence type="ECO:0000256" key="2">
    <source>
        <dbReference type="SAM" id="MobiDB-lite"/>
    </source>
</evidence>
<sequence length="108" mass="12742">MESYCKCRRLGQIAIPEDDFGLVLTMRPQTELEENYERLKMQLEQLDNSNIEQSKQEKIPLDEGESFRNRYENLNINSKEKGGDVKEMGDLKEKKMKGMKMKKMDEAF</sequence>
<keyword evidence="4" id="KW-1185">Reference proteome</keyword>
<protein>
    <submittedName>
        <fullName evidence="3">Uncharacterized protein</fullName>
    </submittedName>
</protein>
<gene>
    <name evidence="3" type="ORF">KY290_037044</name>
</gene>
<dbReference type="EMBL" id="JAIVGD010000028">
    <property type="protein sequence ID" value="KAH0738339.1"/>
    <property type="molecule type" value="Genomic_DNA"/>
</dbReference>
<name>A0ABQ7TUD6_SOLTU</name>
<evidence type="ECO:0000313" key="4">
    <source>
        <dbReference type="Proteomes" id="UP000826656"/>
    </source>
</evidence>
<proteinExistence type="predicted"/>
<dbReference type="Proteomes" id="UP000826656">
    <property type="component" value="Unassembled WGS sequence"/>
</dbReference>
<reference evidence="3 4" key="1">
    <citation type="journal article" date="2021" name="bioRxiv">
        <title>Chromosome-scale and haplotype-resolved genome assembly of a tetraploid potato cultivar.</title>
        <authorList>
            <person name="Sun H."/>
            <person name="Jiao W.-B."/>
            <person name="Krause K."/>
            <person name="Campoy J.A."/>
            <person name="Goel M."/>
            <person name="Folz-Donahue K."/>
            <person name="Kukat C."/>
            <person name="Huettel B."/>
            <person name="Schneeberger K."/>
        </authorList>
    </citation>
    <scope>NUCLEOTIDE SEQUENCE [LARGE SCALE GENOMIC DNA]</scope>
    <source>
        <strain evidence="3">SolTubOtavaFocal</strain>
        <tissue evidence="3">Leaves</tissue>
    </source>
</reference>
<organism evidence="3 4">
    <name type="scientific">Solanum tuberosum</name>
    <name type="common">Potato</name>
    <dbReference type="NCBI Taxonomy" id="4113"/>
    <lineage>
        <taxon>Eukaryota</taxon>
        <taxon>Viridiplantae</taxon>
        <taxon>Streptophyta</taxon>
        <taxon>Embryophyta</taxon>
        <taxon>Tracheophyta</taxon>
        <taxon>Spermatophyta</taxon>
        <taxon>Magnoliopsida</taxon>
        <taxon>eudicotyledons</taxon>
        <taxon>Gunneridae</taxon>
        <taxon>Pentapetalae</taxon>
        <taxon>asterids</taxon>
        <taxon>lamiids</taxon>
        <taxon>Solanales</taxon>
        <taxon>Solanaceae</taxon>
        <taxon>Solanoideae</taxon>
        <taxon>Solaneae</taxon>
        <taxon>Solanum</taxon>
    </lineage>
</organism>
<feature type="compositionally biased region" description="Basic and acidic residues" evidence="2">
    <location>
        <begin position="78"/>
        <end position="93"/>
    </location>
</feature>